<keyword evidence="3" id="KW-1185">Reference proteome</keyword>
<dbReference type="InterPro" id="IPR037066">
    <property type="entry name" value="Plug_dom_sf"/>
</dbReference>
<sequence length="1074" mass="119903">MKTKKTAKKMFTRNSLVWKLLFLFLLSGISFGLSAQEVKVSGLVTDAKGNPVTGVTVSIKNQTNHQTNTSSSGQYSIQASPGDILTFTYIGYQTEERPLKANENIVNIRLTESAADLDEVVVVGYGQQKKTSVVSSISTISAKELAVTGRGLSNSLAGKLPGIIAIQPSGEPGYDDSNFWIRGMSSFAGGTSPLIIIDGIPRSKADMSNIPVEDIESFSVLKDAAATAVFGAEGANGVVIVTTKRGMPQKTMISTDLQHAIRTPLRLPKSLDSYQTLKLYNEATWNEKGNPTSGWLPTYDDNTLEKYRTNIDPDLYPNTDWLDLLKPNTNVSRYTVNFRGGGDRVRFFTSGAYYTEDGLYKSNTVENYNANLKYERFNLRSNIDMDLTNTTKMSVDLAGYFVKQNAPIATADQLWSIITLSPRYLFPMMYSDGTFSEHPMYSAGNVGTGERANPYNMLNNMGYSRNQEVTLQSKVNLVQQLDVLTKGLSWRGAVGFDNLSQGRTNRTKEARSYYANSRDDNGNLIFGQIRGGAALSNPASAGSSGERNIYLETALDYKRTINLHDVTGLLLYNQKERQYQNRTDGLDMLPFRKQSLVARGTYGFDNRYLLEASMGMTGSENFAEGNRWGIFPSVGAAWWVSNEKFWEPIEKTVSKLKFRVSYGRVGNDIVSADLTRFPYREKLNEGSSGYNYSWTGGAGVGNSGQGSGSPGAGIIENDYYTPTLKWEEEDKFNTGIDIGLFGNRIDATIDFFYNQRKDILIRRNTVPTAAGLRVNPVQNFGRTNNRGFDFNVTGTQKINQVNLGVRVNYTYSKNKIMEYDEITPSFPYQSYTGQRIGQPFMYISQGLYTPDDFIITRNGNGGETYQLKPDLPDPRFAVAPGDIKYLDLNGDGIIDNYDQTYNNGYFSASAPGIVYGFGLTADWKGFTAGIFFQGAGQFSTNLLGKTENFFPFQRSITDAALREEATNRWTHLDPYNQDVLFPRLSTANNGNNTRTSTWWYRDASYIRLKNIELGYTVKSDWVKKMHINAVRLYLQGENLHTWDKVKFWDPEVTARSGSRYPISSTWTFGLNATF</sequence>
<dbReference type="NCBIfam" id="TIGR04057">
    <property type="entry name" value="SusC_RagA_signa"/>
    <property type="match status" value="1"/>
</dbReference>
<dbReference type="Pfam" id="PF07715">
    <property type="entry name" value="Plug"/>
    <property type="match status" value="1"/>
</dbReference>
<dbReference type="GO" id="GO:0009279">
    <property type="term" value="C:cell outer membrane"/>
    <property type="evidence" value="ECO:0007669"/>
    <property type="project" value="UniProtKB-SubCell"/>
</dbReference>
<dbReference type="RefSeq" id="WP_085472204.1">
    <property type="nucleotide sequence ID" value="NZ_CP038029.1"/>
</dbReference>
<dbReference type="InterPro" id="IPR012910">
    <property type="entry name" value="Plug_dom"/>
</dbReference>
<organism evidence="2 3">
    <name type="scientific">Sphingobacterium psychroaquaticum</name>
    <dbReference type="NCBI Taxonomy" id="561061"/>
    <lineage>
        <taxon>Bacteria</taxon>
        <taxon>Pseudomonadati</taxon>
        <taxon>Bacteroidota</taxon>
        <taxon>Sphingobacteriia</taxon>
        <taxon>Sphingobacteriales</taxon>
        <taxon>Sphingobacteriaceae</taxon>
        <taxon>Sphingobacterium</taxon>
    </lineage>
</organism>
<dbReference type="NCBIfam" id="TIGR04056">
    <property type="entry name" value="OMP_RagA_SusC"/>
    <property type="match status" value="1"/>
</dbReference>
<dbReference type="Proteomes" id="UP000192980">
    <property type="component" value="Unassembled WGS sequence"/>
</dbReference>
<dbReference type="InterPro" id="IPR023996">
    <property type="entry name" value="TonB-dep_OMP_SusC/RagA"/>
</dbReference>
<comment type="similarity">
    <text evidence="1">Belongs to the TonB-dependent receptor family.</text>
</comment>
<dbReference type="FunFam" id="2.170.130.10:FF:000003">
    <property type="entry name" value="SusC/RagA family TonB-linked outer membrane protein"/>
    <property type="match status" value="1"/>
</dbReference>
<dbReference type="PROSITE" id="PS52016">
    <property type="entry name" value="TONB_DEPENDENT_REC_3"/>
    <property type="match status" value="1"/>
</dbReference>
<dbReference type="InterPro" id="IPR039426">
    <property type="entry name" value="TonB-dep_rcpt-like"/>
</dbReference>
<dbReference type="InterPro" id="IPR008969">
    <property type="entry name" value="CarboxyPept-like_regulatory"/>
</dbReference>
<dbReference type="STRING" id="561061.SAMN05660862_1349"/>
<dbReference type="Gene3D" id="2.170.130.10">
    <property type="entry name" value="TonB-dependent receptor, plug domain"/>
    <property type="match status" value="1"/>
</dbReference>
<dbReference type="SUPFAM" id="SSF56935">
    <property type="entry name" value="Porins"/>
    <property type="match status" value="1"/>
</dbReference>
<accession>A0A1X7J1U7</accession>
<keyword evidence="1" id="KW-0813">Transport</keyword>
<name>A0A1X7J1U7_9SPHI</name>
<dbReference type="EMBL" id="FXAU01000002">
    <property type="protein sequence ID" value="SMG21511.1"/>
    <property type="molecule type" value="Genomic_DNA"/>
</dbReference>
<comment type="subcellular location">
    <subcellularLocation>
        <location evidence="1">Cell outer membrane</location>
        <topology evidence="1">Multi-pass membrane protein</topology>
    </subcellularLocation>
</comment>
<dbReference type="Pfam" id="PF13715">
    <property type="entry name" value="CarbopepD_reg_2"/>
    <property type="match status" value="1"/>
</dbReference>
<evidence type="ECO:0000313" key="2">
    <source>
        <dbReference type="EMBL" id="SMG21511.1"/>
    </source>
</evidence>
<dbReference type="SUPFAM" id="SSF49464">
    <property type="entry name" value="Carboxypeptidase regulatory domain-like"/>
    <property type="match status" value="1"/>
</dbReference>
<reference evidence="2 3" key="1">
    <citation type="submission" date="2017-04" db="EMBL/GenBank/DDBJ databases">
        <authorList>
            <person name="Afonso C.L."/>
            <person name="Miller P.J."/>
            <person name="Scott M.A."/>
            <person name="Spackman E."/>
            <person name="Goraichik I."/>
            <person name="Dimitrov K.M."/>
            <person name="Suarez D.L."/>
            <person name="Swayne D.E."/>
        </authorList>
    </citation>
    <scope>NUCLEOTIDE SEQUENCE [LARGE SCALE GENOMIC DNA]</scope>
    <source>
        <strain evidence="2 3">DSM 22418</strain>
    </source>
</reference>
<proteinExistence type="inferred from homology"/>
<gene>
    <name evidence="2" type="ORF">SAMN05660862_1349</name>
</gene>
<dbReference type="Gene3D" id="2.60.40.1120">
    <property type="entry name" value="Carboxypeptidase-like, regulatory domain"/>
    <property type="match status" value="1"/>
</dbReference>
<protein>
    <submittedName>
        <fullName evidence="2">TonB-linked outer membrane protein, SusC/RagA family</fullName>
    </submittedName>
</protein>
<keyword evidence="1" id="KW-0998">Cell outer membrane</keyword>
<dbReference type="InterPro" id="IPR023997">
    <property type="entry name" value="TonB-dep_OMP_SusC/RagA_CS"/>
</dbReference>
<evidence type="ECO:0000256" key="1">
    <source>
        <dbReference type="PROSITE-ProRule" id="PRU01360"/>
    </source>
</evidence>
<dbReference type="OrthoDB" id="601197at2"/>
<keyword evidence="1" id="KW-1134">Transmembrane beta strand</keyword>
<dbReference type="AlphaFoldDB" id="A0A1X7J1U7"/>
<keyword evidence="1" id="KW-0812">Transmembrane</keyword>
<evidence type="ECO:0000313" key="3">
    <source>
        <dbReference type="Proteomes" id="UP000192980"/>
    </source>
</evidence>
<keyword evidence="1" id="KW-0472">Membrane</keyword>